<accession>A0ABQ2GFL2</accession>
<keyword evidence="2" id="KW-0489">Methyltransferase</keyword>
<evidence type="ECO:0000259" key="8">
    <source>
        <dbReference type="Pfam" id="PF02384"/>
    </source>
</evidence>
<gene>
    <name evidence="9" type="ORF">GCM10010840_33840</name>
</gene>
<dbReference type="RefSeq" id="WP_188974118.1">
    <property type="nucleotide sequence ID" value="NZ_BMOL01000025.1"/>
</dbReference>
<feature type="region of interest" description="Disordered" evidence="7">
    <location>
        <begin position="396"/>
        <end position="417"/>
    </location>
</feature>
<keyword evidence="4" id="KW-0949">S-adenosyl-L-methionine</keyword>
<dbReference type="InterPro" id="IPR003356">
    <property type="entry name" value="DNA_methylase_A-5"/>
</dbReference>
<dbReference type="CDD" id="cd02440">
    <property type="entry name" value="AdoMet_MTases"/>
    <property type="match status" value="1"/>
</dbReference>
<keyword evidence="5" id="KW-0680">Restriction system</keyword>
<evidence type="ECO:0000256" key="3">
    <source>
        <dbReference type="ARBA" id="ARBA00022679"/>
    </source>
</evidence>
<name>A0ABQ2GFL2_9DEIO</name>
<keyword evidence="10" id="KW-1185">Reference proteome</keyword>
<dbReference type="Pfam" id="PF02384">
    <property type="entry name" value="N6_Mtase"/>
    <property type="match status" value="1"/>
</dbReference>
<evidence type="ECO:0000313" key="9">
    <source>
        <dbReference type="EMBL" id="GGL92991.1"/>
    </source>
</evidence>
<dbReference type="Gene3D" id="3.40.50.150">
    <property type="entry name" value="Vaccinia Virus protein VP39"/>
    <property type="match status" value="1"/>
</dbReference>
<protein>
    <recommendedName>
        <fullName evidence="1">site-specific DNA-methyltransferase (adenine-specific)</fullName>
        <ecNumber evidence="1">2.1.1.72</ecNumber>
    </recommendedName>
</protein>
<dbReference type="PRINTS" id="PR00507">
    <property type="entry name" value="N12N6MTFRASE"/>
</dbReference>
<keyword evidence="3" id="KW-0808">Transferase</keyword>
<evidence type="ECO:0000313" key="10">
    <source>
        <dbReference type="Proteomes" id="UP000639973"/>
    </source>
</evidence>
<evidence type="ECO:0000256" key="7">
    <source>
        <dbReference type="SAM" id="MobiDB-lite"/>
    </source>
</evidence>
<dbReference type="InterPro" id="IPR051537">
    <property type="entry name" value="DNA_Adenine_Mtase"/>
</dbReference>
<dbReference type="EMBL" id="BMOL01000025">
    <property type="protein sequence ID" value="GGL92991.1"/>
    <property type="molecule type" value="Genomic_DNA"/>
</dbReference>
<comment type="catalytic activity">
    <reaction evidence="6">
        <text>a 2'-deoxyadenosine in DNA + S-adenosyl-L-methionine = an N(6)-methyl-2'-deoxyadenosine in DNA + S-adenosyl-L-homocysteine + H(+)</text>
        <dbReference type="Rhea" id="RHEA:15197"/>
        <dbReference type="Rhea" id="RHEA-COMP:12418"/>
        <dbReference type="Rhea" id="RHEA-COMP:12419"/>
        <dbReference type="ChEBI" id="CHEBI:15378"/>
        <dbReference type="ChEBI" id="CHEBI:57856"/>
        <dbReference type="ChEBI" id="CHEBI:59789"/>
        <dbReference type="ChEBI" id="CHEBI:90615"/>
        <dbReference type="ChEBI" id="CHEBI:90616"/>
        <dbReference type="EC" id="2.1.1.72"/>
    </reaction>
</comment>
<reference evidence="10" key="1">
    <citation type="journal article" date="2019" name="Int. J. Syst. Evol. Microbiol.">
        <title>The Global Catalogue of Microorganisms (GCM) 10K type strain sequencing project: providing services to taxonomists for standard genome sequencing and annotation.</title>
        <authorList>
            <consortium name="The Broad Institute Genomics Platform"/>
            <consortium name="The Broad Institute Genome Sequencing Center for Infectious Disease"/>
            <person name="Wu L."/>
            <person name="Ma J."/>
        </authorList>
    </citation>
    <scope>NUCLEOTIDE SEQUENCE [LARGE SCALE GENOMIC DNA]</scope>
    <source>
        <strain evidence="10">JCM 15442</strain>
    </source>
</reference>
<evidence type="ECO:0000256" key="2">
    <source>
        <dbReference type="ARBA" id="ARBA00022603"/>
    </source>
</evidence>
<dbReference type="PANTHER" id="PTHR42933">
    <property type="entry name" value="SLR6095 PROTEIN"/>
    <property type="match status" value="1"/>
</dbReference>
<evidence type="ECO:0000256" key="5">
    <source>
        <dbReference type="ARBA" id="ARBA00022747"/>
    </source>
</evidence>
<dbReference type="InterPro" id="IPR029063">
    <property type="entry name" value="SAM-dependent_MTases_sf"/>
</dbReference>
<dbReference type="EC" id="2.1.1.72" evidence="1"/>
<evidence type="ECO:0000256" key="1">
    <source>
        <dbReference type="ARBA" id="ARBA00011900"/>
    </source>
</evidence>
<comment type="caution">
    <text evidence="9">The sequence shown here is derived from an EMBL/GenBank/DDBJ whole genome shotgun (WGS) entry which is preliminary data.</text>
</comment>
<organism evidence="9 10">
    <name type="scientific">Deinococcus aerolatus</name>
    <dbReference type="NCBI Taxonomy" id="522487"/>
    <lineage>
        <taxon>Bacteria</taxon>
        <taxon>Thermotogati</taxon>
        <taxon>Deinococcota</taxon>
        <taxon>Deinococci</taxon>
        <taxon>Deinococcales</taxon>
        <taxon>Deinococcaceae</taxon>
        <taxon>Deinococcus</taxon>
    </lineage>
</organism>
<evidence type="ECO:0000256" key="6">
    <source>
        <dbReference type="ARBA" id="ARBA00047942"/>
    </source>
</evidence>
<feature type="domain" description="DNA methylase adenine-specific" evidence="8">
    <location>
        <begin position="125"/>
        <end position="429"/>
    </location>
</feature>
<dbReference type="PANTHER" id="PTHR42933:SF3">
    <property type="entry name" value="TYPE I RESTRICTION ENZYME MJAVIII METHYLASE SUBUNIT"/>
    <property type="match status" value="1"/>
</dbReference>
<dbReference type="SUPFAM" id="SSF53335">
    <property type="entry name" value="S-adenosyl-L-methionine-dependent methyltransferases"/>
    <property type="match status" value="1"/>
</dbReference>
<evidence type="ECO:0000256" key="4">
    <source>
        <dbReference type="ARBA" id="ARBA00022691"/>
    </source>
</evidence>
<proteinExistence type="predicted"/>
<dbReference type="Proteomes" id="UP000639973">
    <property type="component" value="Unassembled WGS sequence"/>
</dbReference>
<sequence>MNKPTTVNFFRAIEEFRNEARTMDAVPLVSALILLHAVDRFPEHFAALGLSLPQSASHELQQSLQLAPGRVEKLLHEVLMDRVDSRVEVDTGLGLKDVVVARASRAVAQEIWQATSGLAAEAGIKVLGTAFSQMLDYIVRQFPKSSGFMQTPETVAQLMAELVDAGPGMSVLDVTSGFSRTLVEVARLQRRRGEDPNSLRYVGQERDPLAALLGAVQLVLNGVTQFTLHVDDVLTDPRTGQGEFDRVIADPPLGLTLPHLVGRLEGDPRFVFGKKGLPRAADWLFLQHGLTALKPGGRAVFITAHGPMFRGGMEASVRQDLLAAGWLHTVMALPSSLYPNTGIPMVLTVFDRPAPGQTGFPDVLMIDASPMGTRQGRSQILDEATRSHLLTLVRQRSEDPERSALVPHARIHDNDDAWQPNQYLSQDSEDSARSLVQIRAELSGQLVTLRSAEQQLEDALSALTPPQR</sequence>